<name>A0A545TU72_9PROT</name>
<dbReference type="Proteomes" id="UP000315252">
    <property type="component" value="Unassembled WGS sequence"/>
</dbReference>
<gene>
    <name evidence="2" type="ORF">FKG95_11500</name>
</gene>
<proteinExistence type="predicted"/>
<evidence type="ECO:0000256" key="1">
    <source>
        <dbReference type="SAM" id="MobiDB-lite"/>
    </source>
</evidence>
<reference evidence="2 3" key="1">
    <citation type="submission" date="2019-06" db="EMBL/GenBank/DDBJ databases">
        <title>Whole genome sequence for Rhodospirillaceae sp. R148.</title>
        <authorList>
            <person name="Wang G."/>
        </authorList>
    </citation>
    <scope>NUCLEOTIDE SEQUENCE [LARGE SCALE GENOMIC DNA]</scope>
    <source>
        <strain evidence="2 3">R148</strain>
    </source>
</reference>
<protein>
    <recommendedName>
        <fullName evidence="4">Tail fiber protein</fullName>
    </recommendedName>
</protein>
<dbReference type="EMBL" id="VHSH01000003">
    <property type="protein sequence ID" value="TQV80769.1"/>
    <property type="molecule type" value="Genomic_DNA"/>
</dbReference>
<dbReference type="OrthoDB" id="5461292at2"/>
<comment type="caution">
    <text evidence="2">The sequence shown here is derived from an EMBL/GenBank/DDBJ whole genome shotgun (WGS) entry which is preliminary data.</text>
</comment>
<keyword evidence="3" id="KW-1185">Reference proteome</keyword>
<dbReference type="Gene3D" id="6.20.10.20">
    <property type="match status" value="1"/>
</dbReference>
<feature type="compositionally biased region" description="Polar residues" evidence="1">
    <location>
        <begin position="362"/>
        <end position="382"/>
    </location>
</feature>
<feature type="region of interest" description="Disordered" evidence="1">
    <location>
        <begin position="340"/>
        <end position="384"/>
    </location>
</feature>
<accession>A0A545TU72</accession>
<dbReference type="SUPFAM" id="SSF88874">
    <property type="entry name" value="Receptor-binding domain of short tail fibre protein gp12"/>
    <property type="match status" value="1"/>
</dbReference>
<sequence length="396" mass="42656">MTVTQQASKVTYAGNGQQVEFFVPFVFYDPEDLEVLKVTSDGSELTQVSGIDYTVYSGDQNGAVTMMAAPLDQERLVIVRKLPFEQPVDYRANDPFPAETHERGLDRLTLLCQQLDERLSRTFALSRGSISDPTLPPVSAGALIGWNAAGDGLENKIITLPEEAIIAGSGVTISNNELSIDLAQNSGLEINAGELLVKVDGVTVQRGVTGALELVEVSSPWVTGDVKITTRTNPDAGWLLMNGQTLGSADSEADHKGGQYQDLYVHLWTVMTNQWAPVSDERGETALQDWIDNKTLQMSAAAGRALIGQGAAPPFTTRELGETGGEEAHLLTLAEMPRHRHSMDGKRGGSQSNGGDAAFGAFSSSPNRSRNTNFTGNDQPHNNMPPFLALNVMIKI</sequence>
<evidence type="ECO:0000313" key="2">
    <source>
        <dbReference type="EMBL" id="TQV80769.1"/>
    </source>
</evidence>
<evidence type="ECO:0008006" key="4">
    <source>
        <dbReference type="Google" id="ProtNLM"/>
    </source>
</evidence>
<dbReference type="RefSeq" id="WP_142896483.1">
    <property type="nucleotide sequence ID" value="NZ_ML660054.1"/>
</dbReference>
<dbReference type="AlphaFoldDB" id="A0A545TU72"/>
<evidence type="ECO:0000313" key="3">
    <source>
        <dbReference type="Proteomes" id="UP000315252"/>
    </source>
</evidence>
<organism evidence="2 3">
    <name type="scientific">Denitrobaculum tricleocarpae</name>
    <dbReference type="NCBI Taxonomy" id="2591009"/>
    <lineage>
        <taxon>Bacteria</taxon>
        <taxon>Pseudomonadati</taxon>
        <taxon>Pseudomonadota</taxon>
        <taxon>Alphaproteobacteria</taxon>
        <taxon>Rhodospirillales</taxon>
        <taxon>Rhodospirillaceae</taxon>
        <taxon>Denitrobaculum</taxon>
    </lineage>
</organism>